<feature type="region of interest" description="Disordered" evidence="1">
    <location>
        <begin position="51"/>
        <end position="101"/>
    </location>
</feature>
<dbReference type="AlphaFoldDB" id="A0A067SUT9"/>
<sequence length="204" mass="22297">MTLELQHMKLETKYLDGYLSSDGNGRGSVTGEIFCEFIGIEVLKVVRGEDETESDVAGGEPESNEAVNEFDGVEADDGLKGNKADDGLEGDGADSGDEADDESKEKLALLASLFRGVKYRCRSAIDAVRRQYEGRHSGNKRLNSSPYANANAYNTLVAIVNRVIRHHGSGSSAWTAIEFVSLKWTQYGNEYGRICAETKGEIYL</sequence>
<evidence type="ECO:0000313" key="3">
    <source>
        <dbReference type="Proteomes" id="UP000027222"/>
    </source>
</evidence>
<gene>
    <name evidence="2" type="ORF">GALMADRAFT_280457</name>
</gene>
<evidence type="ECO:0000313" key="2">
    <source>
        <dbReference type="EMBL" id="KDR73832.1"/>
    </source>
</evidence>
<proteinExistence type="predicted"/>
<organism evidence="2 3">
    <name type="scientific">Galerina marginata (strain CBS 339.88)</name>
    <dbReference type="NCBI Taxonomy" id="685588"/>
    <lineage>
        <taxon>Eukaryota</taxon>
        <taxon>Fungi</taxon>
        <taxon>Dikarya</taxon>
        <taxon>Basidiomycota</taxon>
        <taxon>Agaricomycotina</taxon>
        <taxon>Agaricomycetes</taxon>
        <taxon>Agaricomycetidae</taxon>
        <taxon>Agaricales</taxon>
        <taxon>Agaricineae</taxon>
        <taxon>Strophariaceae</taxon>
        <taxon>Galerina</taxon>
    </lineage>
</organism>
<accession>A0A067SUT9</accession>
<protein>
    <submittedName>
        <fullName evidence="2">Uncharacterized protein</fullName>
    </submittedName>
</protein>
<feature type="compositionally biased region" description="Acidic residues" evidence="1">
    <location>
        <begin position="87"/>
        <end position="101"/>
    </location>
</feature>
<feature type="compositionally biased region" description="Basic and acidic residues" evidence="1">
    <location>
        <begin position="77"/>
        <end position="86"/>
    </location>
</feature>
<dbReference type="Proteomes" id="UP000027222">
    <property type="component" value="Unassembled WGS sequence"/>
</dbReference>
<dbReference type="EMBL" id="KL142384">
    <property type="protein sequence ID" value="KDR73832.1"/>
    <property type="molecule type" value="Genomic_DNA"/>
</dbReference>
<reference evidence="3" key="1">
    <citation type="journal article" date="2014" name="Proc. Natl. Acad. Sci. U.S.A.">
        <title>Extensive sampling of basidiomycete genomes demonstrates inadequacy of the white-rot/brown-rot paradigm for wood decay fungi.</title>
        <authorList>
            <person name="Riley R."/>
            <person name="Salamov A.A."/>
            <person name="Brown D.W."/>
            <person name="Nagy L.G."/>
            <person name="Floudas D."/>
            <person name="Held B.W."/>
            <person name="Levasseur A."/>
            <person name="Lombard V."/>
            <person name="Morin E."/>
            <person name="Otillar R."/>
            <person name="Lindquist E.A."/>
            <person name="Sun H."/>
            <person name="LaButti K.M."/>
            <person name="Schmutz J."/>
            <person name="Jabbour D."/>
            <person name="Luo H."/>
            <person name="Baker S.E."/>
            <person name="Pisabarro A.G."/>
            <person name="Walton J.D."/>
            <person name="Blanchette R.A."/>
            <person name="Henrissat B."/>
            <person name="Martin F."/>
            <person name="Cullen D."/>
            <person name="Hibbett D.S."/>
            <person name="Grigoriev I.V."/>
        </authorList>
    </citation>
    <scope>NUCLEOTIDE SEQUENCE [LARGE SCALE GENOMIC DNA]</scope>
    <source>
        <strain evidence="3">CBS 339.88</strain>
    </source>
</reference>
<dbReference type="HOGENOM" id="CLU_1343335_0_0_1"/>
<evidence type="ECO:0000256" key="1">
    <source>
        <dbReference type="SAM" id="MobiDB-lite"/>
    </source>
</evidence>
<keyword evidence="3" id="KW-1185">Reference proteome</keyword>
<name>A0A067SUT9_GALM3</name>